<organism evidence="5">
    <name type="scientific">candidate division WWE3 bacterium</name>
    <dbReference type="NCBI Taxonomy" id="2053526"/>
    <lineage>
        <taxon>Bacteria</taxon>
        <taxon>Katanobacteria</taxon>
    </lineage>
</organism>
<dbReference type="Pfam" id="PF01367">
    <property type="entry name" value="5_3_exonuc"/>
    <property type="match status" value="1"/>
</dbReference>
<keyword evidence="1" id="KW-0540">Nuclease</keyword>
<accession>A0A7C1DHB7</accession>
<dbReference type="InterPro" id="IPR020045">
    <property type="entry name" value="DNA_polI_H3TH"/>
</dbReference>
<keyword evidence="2" id="KW-0378">Hydrolase</keyword>
<evidence type="ECO:0000256" key="1">
    <source>
        <dbReference type="ARBA" id="ARBA00022722"/>
    </source>
</evidence>
<dbReference type="SMART" id="SM00475">
    <property type="entry name" value="53EXOc"/>
    <property type="match status" value="1"/>
</dbReference>
<dbReference type="SUPFAM" id="SSF88723">
    <property type="entry name" value="PIN domain-like"/>
    <property type="match status" value="1"/>
</dbReference>
<dbReference type="InterPro" id="IPR029060">
    <property type="entry name" value="PIN-like_dom_sf"/>
</dbReference>
<dbReference type="CDD" id="cd09898">
    <property type="entry name" value="H3TH_53EXO"/>
    <property type="match status" value="1"/>
</dbReference>
<dbReference type="CDD" id="cd09859">
    <property type="entry name" value="PIN_53EXO"/>
    <property type="match status" value="1"/>
</dbReference>
<evidence type="ECO:0000259" key="4">
    <source>
        <dbReference type="SMART" id="SM00475"/>
    </source>
</evidence>
<dbReference type="SUPFAM" id="SSF47807">
    <property type="entry name" value="5' to 3' exonuclease, C-terminal subdomain"/>
    <property type="match status" value="1"/>
</dbReference>
<evidence type="ECO:0000256" key="2">
    <source>
        <dbReference type="ARBA" id="ARBA00022801"/>
    </source>
</evidence>
<dbReference type="InterPro" id="IPR020046">
    <property type="entry name" value="5-3_exonucl_a-hlix_arch_N"/>
</dbReference>
<keyword evidence="3" id="KW-0238">DNA-binding</keyword>
<evidence type="ECO:0000313" key="5">
    <source>
        <dbReference type="EMBL" id="HDQ88546.1"/>
    </source>
</evidence>
<name>A0A7C1DHB7_UNCKA</name>
<dbReference type="Pfam" id="PF02739">
    <property type="entry name" value="5_3_exonuc_N"/>
    <property type="match status" value="1"/>
</dbReference>
<dbReference type="InterPro" id="IPR002421">
    <property type="entry name" value="5-3_exonuclease"/>
</dbReference>
<dbReference type="GO" id="GO:0033567">
    <property type="term" value="P:DNA replication, Okazaki fragment processing"/>
    <property type="evidence" value="ECO:0007669"/>
    <property type="project" value="InterPro"/>
</dbReference>
<dbReference type="InterPro" id="IPR036279">
    <property type="entry name" value="5-3_exonuclease_C_sf"/>
</dbReference>
<dbReference type="EMBL" id="DSDM01000011">
    <property type="protein sequence ID" value="HDQ88546.1"/>
    <property type="molecule type" value="Genomic_DNA"/>
</dbReference>
<sequence length="309" mass="34169">MKKLLIIDTFNFFYRAYHALPVSLTDSTGTPVNAVYGVSSMLINIFALIKPDYVIAALESVEKTERKKQFEDYKAHRKPMDEELKVQIPILFEVLKAFDICTLTLNGYEGDDIIGSLAKTYSKDMEIVIASNDRDLWQLVGGNVLVMSPKNNGSSADWIGTREVAAKFGFGPEKIVDYKALTGDPSDNIPGVMGIGKVSATKLLVKYGSLDEIYAHLEEVGSSFGAGVAKKLEEGREKAFLSKELAQLQMDLDLSVSLEDCAYLGSNKDSVKEVFEKYGFYSLLRRLGNGAEISSEENPKKDLNQLGLF</sequence>
<gene>
    <name evidence="5" type="ORF">ENN92_00130</name>
</gene>
<dbReference type="AlphaFoldDB" id="A0A7C1DHB7"/>
<feature type="domain" description="5'-3' exonuclease" evidence="4">
    <location>
        <begin position="2"/>
        <end position="264"/>
    </location>
</feature>
<dbReference type="GO" id="GO:0003677">
    <property type="term" value="F:DNA binding"/>
    <property type="evidence" value="ECO:0007669"/>
    <property type="project" value="UniProtKB-KW"/>
</dbReference>
<proteinExistence type="predicted"/>
<dbReference type="Proteomes" id="UP000886066">
    <property type="component" value="Unassembled WGS sequence"/>
</dbReference>
<protein>
    <recommendedName>
        <fullName evidence="4">5'-3' exonuclease domain-containing protein</fullName>
    </recommendedName>
</protein>
<dbReference type="FunFam" id="1.10.150.20:FF:000003">
    <property type="entry name" value="DNA polymerase I"/>
    <property type="match status" value="1"/>
</dbReference>
<dbReference type="PANTHER" id="PTHR42646">
    <property type="entry name" value="FLAP ENDONUCLEASE XNI"/>
    <property type="match status" value="1"/>
</dbReference>
<dbReference type="Gene3D" id="3.40.50.1010">
    <property type="entry name" value="5'-nuclease"/>
    <property type="match status" value="1"/>
</dbReference>
<dbReference type="Gene3D" id="1.10.150.20">
    <property type="entry name" value="5' to 3' exonuclease, C-terminal subdomain"/>
    <property type="match status" value="1"/>
</dbReference>
<dbReference type="SMART" id="SM00279">
    <property type="entry name" value="HhH2"/>
    <property type="match status" value="1"/>
</dbReference>
<reference evidence="5" key="1">
    <citation type="journal article" date="2020" name="mSystems">
        <title>Genome- and Community-Level Interaction Insights into Carbon Utilization and Element Cycling Functions of Hydrothermarchaeota in Hydrothermal Sediment.</title>
        <authorList>
            <person name="Zhou Z."/>
            <person name="Liu Y."/>
            <person name="Xu W."/>
            <person name="Pan J."/>
            <person name="Luo Z.H."/>
            <person name="Li M."/>
        </authorList>
    </citation>
    <scope>NUCLEOTIDE SEQUENCE [LARGE SCALE GENOMIC DNA]</scope>
    <source>
        <strain evidence="5">SpSt-1219</strain>
    </source>
</reference>
<dbReference type="InterPro" id="IPR008918">
    <property type="entry name" value="HhH2"/>
</dbReference>
<dbReference type="GO" id="GO:0008409">
    <property type="term" value="F:5'-3' exonuclease activity"/>
    <property type="evidence" value="ECO:0007669"/>
    <property type="project" value="InterPro"/>
</dbReference>
<dbReference type="GO" id="GO:0017108">
    <property type="term" value="F:5'-flap endonuclease activity"/>
    <property type="evidence" value="ECO:0007669"/>
    <property type="project" value="InterPro"/>
</dbReference>
<dbReference type="InterPro" id="IPR038969">
    <property type="entry name" value="FEN"/>
</dbReference>
<evidence type="ECO:0000256" key="3">
    <source>
        <dbReference type="ARBA" id="ARBA00023125"/>
    </source>
</evidence>
<dbReference type="PANTHER" id="PTHR42646:SF2">
    <property type="entry name" value="5'-3' EXONUCLEASE FAMILY PROTEIN"/>
    <property type="match status" value="1"/>
</dbReference>
<comment type="caution">
    <text evidence="5">The sequence shown here is derived from an EMBL/GenBank/DDBJ whole genome shotgun (WGS) entry which is preliminary data.</text>
</comment>